<dbReference type="InterPro" id="IPR036396">
    <property type="entry name" value="Cyt_P450_sf"/>
</dbReference>
<evidence type="ECO:0000313" key="6">
    <source>
        <dbReference type="Proteomes" id="UP000076925"/>
    </source>
</evidence>
<sequence length="448" mass="51347">MKLPNSPKTPHFLQQFQWFTNPVGYVEAAQKSYGDIFTTSVVLPRPIVLVSHPEALKQVLNDTHNLTAPGELSEAIRPLFGNDSVVILDGEKHMRQRKLLMPPFHGARMRSYGQLICDITENVMKQQIAGKTFSIRSAMQDISLQVIIEAVFGFRDKERGEQFRQLFLSLFSDFRAPLAAIAFVVPFLQRDLGWWSPWRHLLRVRQKIDELFDAEIEERRKYPDSDRVDVLNLLISARDEDDRPMTNQELSDQLTTLLFTGQDNTATAIAWALYWIHKQPGVRDKLLQELDSLGETKDPMSVFRLPYLTAVCNETLRMYPVTMLTSGRMVKLPVNIMGHQLEPGTPLFGCIYLTHHREDIYPDPKQFKPERFLEKQFSPYEFLPFGGGVRRCIGEALAQMEMKLVLATILSRYQLVLADKQPEKPQSRGLTLVPANGVRMVIQGQRGH</sequence>
<keyword evidence="3 4" id="KW-0408">Iron</keyword>
<dbReference type="OrthoDB" id="446280at2"/>
<keyword evidence="3 4" id="KW-0349">Heme</keyword>
<dbReference type="GO" id="GO:0005506">
    <property type="term" value="F:iron ion binding"/>
    <property type="evidence" value="ECO:0007669"/>
    <property type="project" value="InterPro"/>
</dbReference>
<comment type="similarity">
    <text evidence="2 4">Belongs to the cytochrome P450 family.</text>
</comment>
<dbReference type="Pfam" id="PF00067">
    <property type="entry name" value="p450"/>
    <property type="match status" value="1"/>
</dbReference>
<proteinExistence type="inferred from homology"/>
<evidence type="ECO:0000313" key="5">
    <source>
        <dbReference type="EMBL" id="KYC37958.1"/>
    </source>
</evidence>
<dbReference type="PANTHER" id="PTHR24305:SF166">
    <property type="entry name" value="CYTOCHROME P450 12A4, MITOCHONDRIAL-RELATED"/>
    <property type="match status" value="1"/>
</dbReference>
<keyword evidence="4" id="KW-0503">Monooxygenase</keyword>
<dbReference type="PROSITE" id="PS00086">
    <property type="entry name" value="CYTOCHROME_P450"/>
    <property type="match status" value="1"/>
</dbReference>
<evidence type="ECO:0000256" key="1">
    <source>
        <dbReference type="ARBA" id="ARBA00001971"/>
    </source>
</evidence>
<dbReference type="InterPro" id="IPR001128">
    <property type="entry name" value="Cyt_P450"/>
</dbReference>
<dbReference type="RefSeq" id="WP_017743038.1">
    <property type="nucleotide sequence ID" value="NZ_KQ976354.1"/>
</dbReference>
<protein>
    <submittedName>
        <fullName evidence="5">Cytochrome P450</fullName>
    </submittedName>
</protein>
<comment type="cofactor">
    <cofactor evidence="1 3">
        <name>heme</name>
        <dbReference type="ChEBI" id="CHEBI:30413"/>
    </cofactor>
</comment>
<accession>A0A139WZT9</accession>
<dbReference type="PRINTS" id="PR00463">
    <property type="entry name" value="EP450I"/>
</dbReference>
<keyword evidence="3 4" id="KW-0479">Metal-binding</keyword>
<dbReference type="GO" id="GO:0016705">
    <property type="term" value="F:oxidoreductase activity, acting on paired donors, with incorporation or reduction of molecular oxygen"/>
    <property type="evidence" value="ECO:0007669"/>
    <property type="project" value="InterPro"/>
</dbReference>
<gene>
    <name evidence="5" type="ORF">WA1_05555</name>
</gene>
<evidence type="ECO:0000256" key="2">
    <source>
        <dbReference type="ARBA" id="ARBA00010617"/>
    </source>
</evidence>
<dbReference type="InterPro" id="IPR002401">
    <property type="entry name" value="Cyt_P450_E_grp-I"/>
</dbReference>
<dbReference type="GO" id="GO:0020037">
    <property type="term" value="F:heme binding"/>
    <property type="evidence" value="ECO:0007669"/>
    <property type="project" value="InterPro"/>
</dbReference>
<dbReference type="CDD" id="cd11053">
    <property type="entry name" value="CYP110-like"/>
    <property type="match status" value="1"/>
</dbReference>
<dbReference type="Gene3D" id="1.10.630.10">
    <property type="entry name" value="Cytochrome P450"/>
    <property type="match status" value="1"/>
</dbReference>
<reference evidence="5 6" key="1">
    <citation type="journal article" date="2013" name="Genome Biol. Evol.">
        <title>Genomes of Stigonematalean cyanobacteria (subsection V) and the evolution of oxygenic photosynthesis from prokaryotes to plastids.</title>
        <authorList>
            <person name="Dagan T."/>
            <person name="Roettger M."/>
            <person name="Stucken K."/>
            <person name="Landan G."/>
            <person name="Koch R."/>
            <person name="Major P."/>
            <person name="Gould S.B."/>
            <person name="Goremykin V.V."/>
            <person name="Rippka R."/>
            <person name="Tandeau de Marsac N."/>
            <person name="Gugger M."/>
            <person name="Lockhart P.J."/>
            <person name="Allen J.F."/>
            <person name="Brune I."/>
            <person name="Maus I."/>
            <person name="Puhler A."/>
            <person name="Martin W.F."/>
        </authorList>
    </citation>
    <scope>NUCLEOTIDE SEQUENCE [LARGE SCALE GENOMIC DNA]</scope>
    <source>
        <strain evidence="5 6">PCC 7110</strain>
    </source>
</reference>
<dbReference type="GO" id="GO:0004497">
    <property type="term" value="F:monooxygenase activity"/>
    <property type="evidence" value="ECO:0007669"/>
    <property type="project" value="UniProtKB-KW"/>
</dbReference>
<dbReference type="STRING" id="128403.WA1_05555"/>
<feature type="binding site" description="axial binding residue" evidence="3">
    <location>
        <position position="392"/>
    </location>
    <ligand>
        <name>heme</name>
        <dbReference type="ChEBI" id="CHEBI:30413"/>
    </ligand>
    <ligandPart>
        <name>Fe</name>
        <dbReference type="ChEBI" id="CHEBI:18248"/>
    </ligandPart>
</feature>
<dbReference type="SUPFAM" id="SSF48264">
    <property type="entry name" value="Cytochrome P450"/>
    <property type="match status" value="1"/>
</dbReference>
<evidence type="ECO:0000256" key="4">
    <source>
        <dbReference type="RuleBase" id="RU000461"/>
    </source>
</evidence>
<dbReference type="InterPro" id="IPR050121">
    <property type="entry name" value="Cytochrome_P450_monoxygenase"/>
</dbReference>
<organism evidence="5 6">
    <name type="scientific">Scytonema hofmannii PCC 7110</name>
    <dbReference type="NCBI Taxonomy" id="128403"/>
    <lineage>
        <taxon>Bacteria</taxon>
        <taxon>Bacillati</taxon>
        <taxon>Cyanobacteriota</taxon>
        <taxon>Cyanophyceae</taxon>
        <taxon>Nostocales</taxon>
        <taxon>Scytonemataceae</taxon>
        <taxon>Scytonema</taxon>
    </lineage>
</organism>
<dbReference type="PRINTS" id="PR00385">
    <property type="entry name" value="P450"/>
</dbReference>
<dbReference type="EMBL" id="ANNX02000045">
    <property type="protein sequence ID" value="KYC37958.1"/>
    <property type="molecule type" value="Genomic_DNA"/>
</dbReference>
<dbReference type="Proteomes" id="UP000076925">
    <property type="component" value="Unassembled WGS sequence"/>
</dbReference>
<evidence type="ECO:0000256" key="3">
    <source>
        <dbReference type="PIRSR" id="PIRSR602401-1"/>
    </source>
</evidence>
<dbReference type="PANTHER" id="PTHR24305">
    <property type="entry name" value="CYTOCHROME P450"/>
    <property type="match status" value="1"/>
</dbReference>
<comment type="caution">
    <text evidence="5">The sequence shown here is derived from an EMBL/GenBank/DDBJ whole genome shotgun (WGS) entry which is preliminary data.</text>
</comment>
<dbReference type="InterPro" id="IPR017972">
    <property type="entry name" value="Cyt_P450_CS"/>
</dbReference>
<keyword evidence="6" id="KW-1185">Reference proteome</keyword>
<dbReference type="AlphaFoldDB" id="A0A139WZT9"/>
<name>A0A139WZT9_9CYAN</name>
<keyword evidence="4" id="KW-0560">Oxidoreductase</keyword>